<evidence type="ECO:0000256" key="3">
    <source>
        <dbReference type="ARBA" id="ARBA00022679"/>
    </source>
</evidence>
<dbReference type="PROSITE" id="PS50404">
    <property type="entry name" value="GST_NTER"/>
    <property type="match status" value="2"/>
</dbReference>
<organism evidence="8 9">
    <name type="scientific">Glycine soja</name>
    <name type="common">Wild soybean</name>
    <dbReference type="NCBI Taxonomy" id="3848"/>
    <lineage>
        <taxon>Eukaryota</taxon>
        <taxon>Viridiplantae</taxon>
        <taxon>Streptophyta</taxon>
        <taxon>Embryophyta</taxon>
        <taxon>Tracheophyta</taxon>
        <taxon>Spermatophyta</taxon>
        <taxon>Magnoliopsida</taxon>
        <taxon>eudicotyledons</taxon>
        <taxon>Gunneridae</taxon>
        <taxon>Pentapetalae</taxon>
        <taxon>rosids</taxon>
        <taxon>fabids</taxon>
        <taxon>Fabales</taxon>
        <taxon>Fabaceae</taxon>
        <taxon>Papilionoideae</taxon>
        <taxon>50 kb inversion clade</taxon>
        <taxon>NPAAA clade</taxon>
        <taxon>indigoferoid/millettioid clade</taxon>
        <taxon>Phaseoleae</taxon>
        <taxon>Glycine</taxon>
        <taxon>Glycine subgen. Soja</taxon>
    </lineage>
</organism>
<protein>
    <recommendedName>
        <fullName evidence="1">glutathione transferase</fullName>
        <ecNumber evidence="1">2.5.1.18</ecNumber>
    </recommendedName>
</protein>
<evidence type="ECO:0000259" key="6">
    <source>
        <dbReference type="PROSITE" id="PS50404"/>
    </source>
</evidence>
<dbReference type="PANTHER" id="PTHR11260:SF779">
    <property type="entry name" value="GLUTATHIONE TRANSFERASE"/>
    <property type="match status" value="1"/>
</dbReference>
<comment type="catalytic activity">
    <reaction evidence="5">
        <text>RX + glutathione = an S-substituted glutathione + a halide anion + H(+)</text>
        <dbReference type="Rhea" id="RHEA:16437"/>
        <dbReference type="ChEBI" id="CHEBI:15378"/>
        <dbReference type="ChEBI" id="CHEBI:16042"/>
        <dbReference type="ChEBI" id="CHEBI:17792"/>
        <dbReference type="ChEBI" id="CHEBI:57925"/>
        <dbReference type="ChEBI" id="CHEBI:90779"/>
        <dbReference type="EC" id="2.5.1.18"/>
    </reaction>
</comment>
<keyword evidence="3 8" id="KW-0808">Transferase</keyword>
<dbReference type="GO" id="GO:0004364">
    <property type="term" value="F:glutathione transferase activity"/>
    <property type="evidence" value="ECO:0007669"/>
    <property type="project" value="UniProtKB-EC"/>
</dbReference>
<name>A0A445LIS5_GLYSO</name>
<dbReference type="SFLD" id="SFLDG00358">
    <property type="entry name" value="Main_(cytGST)"/>
    <property type="match status" value="1"/>
</dbReference>
<dbReference type="SFLD" id="SFLDG01152">
    <property type="entry name" value="Main.3:_Omega-_and_Tau-like"/>
    <property type="match status" value="1"/>
</dbReference>
<dbReference type="InterPro" id="IPR040079">
    <property type="entry name" value="Glutathione_S-Trfase"/>
</dbReference>
<dbReference type="InterPro" id="IPR010987">
    <property type="entry name" value="Glutathione-S-Trfase_C-like"/>
</dbReference>
<dbReference type="CDD" id="cd03058">
    <property type="entry name" value="GST_N_Tau"/>
    <property type="match status" value="2"/>
</dbReference>
<dbReference type="Gene3D" id="1.20.1050.10">
    <property type="match status" value="1"/>
</dbReference>
<dbReference type="GO" id="GO:0005737">
    <property type="term" value="C:cytoplasm"/>
    <property type="evidence" value="ECO:0007669"/>
    <property type="project" value="TreeGrafter"/>
</dbReference>
<sequence>MAQRDLRLLGAWFSPFVLRVQIALNLKGLDYEVVEETLNPKSELLLKSNPVHKKIPVFFHGDKVICESAIIVEYIDEVWSNNALSILPQNAYDRANARFWVSYIDDKWVTSLKSVLLAGDDDEAKKSHFVEMEEALERMEEVFNKCSEGKTYFGGDTIGIVDIVFGSLWSWMRVIEEMNGRKVFDEAKNPSLAKWAETFSADAAVKGVLPETHKLVEYAESLKKRWAAAAANPFALRVQIALNLKGLDYEVVEETLNPKSELLLKSNPVHKKIPVFFHGDKVICESAIIVEYIDEWYTSMRNALLAEAADQDDEAKKPHFVGMEEALERMEEVFNKCSEGKAYFGRGYNWNY</sequence>
<evidence type="ECO:0000259" key="7">
    <source>
        <dbReference type="PROSITE" id="PS50405"/>
    </source>
</evidence>
<dbReference type="CDD" id="cd03185">
    <property type="entry name" value="GST_C_Tau"/>
    <property type="match status" value="1"/>
</dbReference>
<dbReference type="Gene3D" id="3.40.30.10">
    <property type="entry name" value="Glutaredoxin"/>
    <property type="match status" value="2"/>
</dbReference>
<dbReference type="PANTHER" id="PTHR11260">
    <property type="entry name" value="GLUTATHIONE S-TRANSFERASE, GST, SUPERFAMILY, GST DOMAIN CONTAINING"/>
    <property type="match status" value="1"/>
</dbReference>
<dbReference type="InterPro" id="IPR045073">
    <property type="entry name" value="Omega/Tau-like"/>
</dbReference>
<dbReference type="PROSITE" id="PS50405">
    <property type="entry name" value="GST_CTER"/>
    <property type="match status" value="1"/>
</dbReference>
<dbReference type="Pfam" id="PF02798">
    <property type="entry name" value="GST_N"/>
    <property type="match status" value="2"/>
</dbReference>
<comment type="caution">
    <text evidence="8">The sequence shown here is derived from an EMBL/GenBank/DDBJ whole genome shotgun (WGS) entry which is preliminary data.</text>
</comment>
<comment type="similarity">
    <text evidence="4">Belongs to the GST superfamily. Tau family.</text>
</comment>
<dbReference type="InterPro" id="IPR004045">
    <property type="entry name" value="Glutathione_S-Trfase_N"/>
</dbReference>
<dbReference type="FunFam" id="3.40.30.10:FF:000044">
    <property type="entry name" value="Glutathione S-transferase GSTU6"/>
    <property type="match status" value="2"/>
</dbReference>
<dbReference type="FunFam" id="1.20.1050.10:FF:000016">
    <property type="entry name" value="Glutathione S-transferase U9"/>
    <property type="match status" value="1"/>
</dbReference>
<dbReference type="SUPFAM" id="SSF52833">
    <property type="entry name" value="Thioredoxin-like"/>
    <property type="match status" value="2"/>
</dbReference>
<dbReference type="GO" id="GO:0009407">
    <property type="term" value="P:toxin catabolic process"/>
    <property type="evidence" value="ECO:0007669"/>
    <property type="project" value="UniProtKB-ARBA"/>
</dbReference>
<evidence type="ECO:0000313" key="8">
    <source>
        <dbReference type="EMBL" id="RZC23075.1"/>
    </source>
</evidence>
<dbReference type="InterPro" id="IPR036282">
    <property type="entry name" value="Glutathione-S-Trfase_C_sf"/>
</dbReference>
<keyword evidence="9" id="KW-1185">Reference proteome</keyword>
<dbReference type="SUPFAM" id="SSF47616">
    <property type="entry name" value="GST C-terminal domain-like"/>
    <property type="match status" value="1"/>
</dbReference>
<dbReference type="SFLD" id="SFLDS00019">
    <property type="entry name" value="Glutathione_Transferase_(cytos"/>
    <property type="match status" value="1"/>
</dbReference>
<evidence type="ECO:0000256" key="2">
    <source>
        <dbReference type="ARBA" id="ARBA00022575"/>
    </source>
</evidence>
<dbReference type="Pfam" id="PF00043">
    <property type="entry name" value="GST_C"/>
    <property type="match status" value="1"/>
</dbReference>
<feature type="domain" description="GST N-terminal" evidence="6">
    <location>
        <begin position="4"/>
        <end position="83"/>
    </location>
</feature>
<dbReference type="AlphaFoldDB" id="A0A445LIS5"/>
<reference evidence="8 9" key="1">
    <citation type="submission" date="2018-09" db="EMBL/GenBank/DDBJ databases">
        <title>A high-quality reference genome of wild soybean provides a powerful tool to mine soybean genomes.</title>
        <authorList>
            <person name="Xie M."/>
            <person name="Chung C.Y.L."/>
            <person name="Li M.-W."/>
            <person name="Wong F.-L."/>
            <person name="Chan T.-F."/>
            <person name="Lam H.-M."/>
        </authorList>
    </citation>
    <scope>NUCLEOTIDE SEQUENCE [LARGE SCALE GENOMIC DNA]</scope>
    <source>
        <strain evidence="9">cv. W05</strain>
        <tissue evidence="8">Hypocotyl of etiolated seedlings</tissue>
    </source>
</reference>
<dbReference type="EC" id="2.5.1.18" evidence="1"/>
<dbReference type="InterPro" id="IPR045074">
    <property type="entry name" value="GST_C_Tau"/>
</dbReference>
<dbReference type="InterPro" id="IPR036249">
    <property type="entry name" value="Thioredoxin-like_sf"/>
</dbReference>
<dbReference type="Proteomes" id="UP000289340">
    <property type="component" value="Chromosome 2"/>
</dbReference>
<feature type="domain" description="GST N-terminal" evidence="6">
    <location>
        <begin position="222"/>
        <end position="301"/>
    </location>
</feature>
<evidence type="ECO:0000313" key="9">
    <source>
        <dbReference type="Proteomes" id="UP000289340"/>
    </source>
</evidence>
<dbReference type="EMBL" id="QZWG01000002">
    <property type="protein sequence ID" value="RZC23075.1"/>
    <property type="molecule type" value="Genomic_DNA"/>
</dbReference>
<keyword evidence="2" id="KW-0216">Detoxification</keyword>
<evidence type="ECO:0000256" key="1">
    <source>
        <dbReference type="ARBA" id="ARBA00012452"/>
    </source>
</evidence>
<dbReference type="InterPro" id="IPR004046">
    <property type="entry name" value="GST_C"/>
</dbReference>
<proteinExistence type="inferred from homology"/>
<evidence type="ECO:0000256" key="5">
    <source>
        <dbReference type="ARBA" id="ARBA00047960"/>
    </source>
</evidence>
<dbReference type="GO" id="GO:0006749">
    <property type="term" value="P:glutathione metabolic process"/>
    <property type="evidence" value="ECO:0007669"/>
    <property type="project" value="InterPro"/>
</dbReference>
<evidence type="ECO:0000256" key="4">
    <source>
        <dbReference type="ARBA" id="ARBA00025743"/>
    </source>
</evidence>
<accession>A0A445LIS5</accession>
<feature type="domain" description="GST C-terminal" evidence="7">
    <location>
        <begin position="90"/>
        <end position="234"/>
    </location>
</feature>
<gene>
    <name evidence="8" type="ORF">D0Y65_002767</name>
</gene>